<dbReference type="PANTHER" id="PTHR43228:SF1">
    <property type="entry name" value="TWO-COMPONENT RESPONSE REGULATOR ARR22"/>
    <property type="match status" value="1"/>
</dbReference>
<dbReference type="InterPro" id="IPR011006">
    <property type="entry name" value="CheY-like_superfamily"/>
</dbReference>
<evidence type="ECO:0000313" key="4">
    <source>
        <dbReference type="Proteomes" id="UP000194565"/>
    </source>
</evidence>
<dbReference type="EMBL" id="JOMM01000153">
    <property type="protein sequence ID" value="OUI79509.1"/>
    <property type="molecule type" value="Genomic_DNA"/>
</dbReference>
<organism evidence="3 4">
    <name type="scientific">Acetobacter tropicalis</name>
    <dbReference type="NCBI Taxonomy" id="104102"/>
    <lineage>
        <taxon>Bacteria</taxon>
        <taxon>Pseudomonadati</taxon>
        <taxon>Pseudomonadota</taxon>
        <taxon>Alphaproteobacteria</taxon>
        <taxon>Acetobacterales</taxon>
        <taxon>Acetobacteraceae</taxon>
        <taxon>Acetobacter</taxon>
    </lineage>
</organism>
<accession>A0A251ZXW1</accession>
<comment type="caution">
    <text evidence="3">The sequence shown here is derived from an EMBL/GenBank/DDBJ whole genome shotgun (WGS) entry which is preliminary data.</text>
</comment>
<dbReference type="SUPFAM" id="SSF52172">
    <property type="entry name" value="CheY-like"/>
    <property type="match status" value="1"/>
</dbReference>
<dbReference type="PANTHER" id="PTHR43228">
    <property type="entry name" value="TWO-COMPONENT RESPONSE REGULATOR"/>
    <property type="match status" value="1"/>
</dbReference>
<evidence type="ECO:0000259" key="2">
    <source>
        <dbReference type="PROSITE" id="PS50110"/>
    </source>
</evidence>
<dbReference type="InterPro" id="IPR001789">
    <property type="entry name" value="Sig_transdc_resp-reg_receiver"/>
</dbReference>
<feature type="non-terminal residue" evidence="3">
    <location>
        <position position="1"/>
    </location>
</feature>
<dbReference type="AlphaFoldDB" id="A0A251ZXW1"/>
<name>A0A251ZXW1_9PROT</name>
<evidence type="ECO:0000256" key="1">
    <source>
        <dbReference type="PROSITE-ProRule" id="PRU00169"/>
    </source>
</evidence>
<dbReference type="InterPro" id="IPR052048">
    <property type="entry name" value="ST_Response_Regulator"/>
</dbReference>
<sequence>SVPGGGTSIELWLPAMATDVNAEDSSSSVVTPLPAQQEGAATLPPVGDGRLILVVDDETGVRSVTSGFLRRAGYEVLEASSGAEALAMVEGRPEISLVVMDVMMPGMNGDEAARRIHV</sequence>
<feature type="domain" description="Response regulatory" evidence="2">
    <location>
        <begin position="51"/>
        <end position="118"/>
    </location>
</feature>
<reference evidence="3 4" key="1">
    <citation type="submission" date="2014-06" db="EMBL/GenBank/DDBJ databases">
        <authorList>
            <person name="Ju J."/>
            <person name="Zhang J."/>
        </authorList>
    </citation>
    <scope>NUCLEOTIDE SEQUENCE [LARGE SCALE GENOMIC DNA]</scope>
    <source>
        <strain evidence="3">DmW_042</strain>
    </source>
</reference>
<dbReference type="GO" id="GO:0000160">
    <property type="term" value="P:phosphorelay signal transduction system"/>
    <property type="evidence" value="ECO:0007669"/>
    <property type="project" value="InterPro"/>
</dbReference>
<dbReference type="PROSITE" id="PS50110">
    <property type="entry name" value="RESPONSE_REGULATORY"/>
    <property type="match status" value="1"/>
</dbReference>
<proteinExistence type="predicted"/>
<evidence type="ECO:0000313" key="3">
    <source>
        <dbReference type="EMBL" id="OUI79509.1"/>
    </source>
</evidence>
<dbReference type="Pfam" id="PF00072">
    <property type="entry name" value="Response_reg"/>
    <property type="match status" value="1"/>
</dbReference>
<keyword evidence="1" id="KW-0597">Phosphoprotein</keyword>
<feature type="non-terminal residue" evidence="3">
    <location>
        <position position="118"/>
    </location>
</feature>
<protein>
    <recommendedName>
        <fullName evidence="2">Response regulatory domain-containing protein</fullName>
    </recommendedName>
</protein>
<dbReference type="Gene3D" id="3.40.50.2300">
    <property type="match status" value="1"/>
</dbReference>
<dbReference type="Proteomes" id="UP000194565">
    <property type="component" value="Unassembled WGS sequence"/>
</dbReference>
<feature type="modified residue" description="4-aspartylphosphate" evidence="1">
    <location>
        <position position="101"/>
    </location>
</feature>
<gene>
    <name evidence="3" type="ORF">HC62_03405</name>
</gene>
<dbReference type="RefSeq" id="WP_140329740.1">
    <property type="nucleotide sequence ID" value="NZ_JOMM01000153.1"/>
</dbReference>